<dbReference type="Proteomes" id="UP000265703">
    <property type="component" value="Unassembled WGS sequence"/>
</dbReference>
<dbReference type="EMBL" id="QKYT01000418">
    <property type="protein sequence ID" value="RIA85555.1"/>
    <property type="molecule type" value="Genomic_DNA"/>
</dbReference>
<reference evidence="1 2" key="1">
    <citation type="submission" date="2018-06" db="EMBL/GenBank/DDBJ databases">
        <title>Comparative genomics reveals the genomic features of Rhizophagus irregularis, R. cerebriforme, R. diaphanum and Gigaspora rosea, and their symbiotic lifestyle signature.</title>
        <authorList>
            <person name="Morin E."/>
            <person name="San Clemente H."/>
            <person name="Chen E.C.H."/>
            <person name="De La Providencia I."/>
            <person name="Hainaut M."/>
            <person name="Kuo A."/>
            <person name="Kohler A."/>
            <person name="Murat C."/>
            <person name="Tang N."/>
            <person name="Roy S."/>
            <person name="Loubradou J."/>
            <person name="Henrissat B."/>
            <person name="Grigoriev I.V."/>
            <person name="Corradi N."/>
            <person name="Roux C."/>
            <person name="Martin F.M."/>
        </authorList>
    </citation>
    <scope>NUCLEOTIDE SEQUENCE [LARGE SCALE GENOMIC DNA]</scope>
    <source>
        <strain evidence="1 2">DAOM 227022</strain>
    </source>
</reference>
<sequence>MIERKKELYSKICAASGISFVAGGASDKTTRLTENKFSSSLAIILAKDKEVVAVMLKVSVNGCNVYIAKNDKWLEDDVIYIGRIENCLKTLSETAPISLKVAAKNDVVMDLSSEVMMYCTTKLESRFNKLKADIKHGQHKYIKSFIEYASIDIKNMDKIDIYDLSITCCRYYKNQGEQFKNLEDPATPRYLKKFLGHVKKVGSYYGSLNRIISYACNAKYKILFSHLEVILLEPTMTEQSIISWENVIKKFITDHKEYENFKEACLSNNKKKDNLRNVYGRNMQLDSTDIKQTVKLHAEMNILINVLINKEDKSRAFIAVSKKCCYLCELYIRFARTKGYVIDISGTHRKIYHLWKFPDANNAIFYDESLSYMIKNLNRIIRDETKNFTEEMASSDREAETCQDIEDKDLFEYEDNLNEEEENELVMLGLTLLLEIKYLE</sequence>
<comment type="caution">
    <text evidence="1">The sequence shown here is derived from an EMBL/GenBank/DDBJ whole genome shotgun (WGS) entry which is preliminary data.</text>
</comment>
<protein>
    <submittedName>
        <fullName evidence="1">Uncharacterized protein</fullName>
    </submittedName>
</protein>
<name>A0A397SNC5_9GLOM</name>
<accession>A0A397SNC5</accession>
<dbReference type="Pfam" id="PF14441">
    <property type="entry name" value="OTT_1508_deam"/>
    <property type="match status" value="1"/>
</dbReference>
<gene>
    <name evidence="1" type="ORF">C1645_879225</name>
</gene>
<dbReference type="OrthoDB" id="2362608at2759"/>
<evidence type="ECO:0000313" key="2">
    <source>
        <dbReference type="Proteomes" id="UP000265703"/>
    </source>
</evidence>
<organism evidence="1 2">
    <name type="scientific">Glomus cerebriforme</name>
    <dbReference type="NCBI Taxonomy" id="658196"/>
    <lineage>
        <taxon>Eukaryota</taxon>
        <taxon>Fungi</taxon>
        <taxon>Fungi incertae sedis</taxon>
        <taxon>Mucoromycota</taxon>
        <taxon>Glomeromycotina</taxon>
        <taxon>Glomeromycetes</taxon>
        <taxon>Glomerales</taxon>
        <taxon>Glomeraceae</taxon>
        <taxon>Glomus</taxon>
    </lineage>
</organism>
<proteinExistence type="predicted"/>
<keyword evidence="2" id="KW-1185">Reference proteome</keyword>
<evidence type="ECO:0000313" key="1">
    <source>
        <dbReference type="EMBL" id="RIA85555.1"/>
    </source>
</evidence>
<dbReference type="InterPro" id="IPR027796">
    <property type="entry name" value="OTT_1508_deam-like"/>
</dbReference>
<dbReference type="AlphaFoldDB" id="A0A397SNC5"/>